<proteinExistence type="predicted"/>
<keyword evidence="2" id="KW-0808">Transferase</keyword>
<dbReference type="AlphaFoldDB" id="A0A8T4H377"/>
<dbReference type="EMBL" id="JAGGLC010000004">
    <property type="protein sequence ID" value="MBP1987658.1"/>
    <property type="molecule type" value="Genomic_DNA"/>
</dbReference>
<keyword evidence="2" id="KW-0489">Methyltransferase</keyword>
<dbReference type="GO" id="GO:0032259">
    <property type="term" value="P:methylation"/>
    <property type="evidence" value="ECO:0007669"/>
    <property type="project" value="UniProtKB-KW"/>
</dbReference>
<dbReference type="GO" id="GO:0008168">
    <property type="term" value="F:methyltransferase activity"/>
    <property type="evidence" value="ECO:0007669"/>
    <property type="project" value="UniProtKB-KW"/>
</dbReference>
<accession>A0A8T4H377</accession>
<dbReference type="Gene3D" id="2.20.130.10">
    <property type="entry name" value="CAC2371-like domains"/>
    <property type="match status" value="1"/>
</dbReference>
<evidence type="ECO:0000313" key="3">
    <source>
        <dbReference type="Proteomes" id="UP000823736"/>
    </source>
</evidence>
<dbReference type="RefSeq" id="WP_209492022.1">
    <property type="nucleotide sequence ID" value="NZ_JAGGLC010000004.1"/>
</dbReference>
<sequence length="253" mass="26599">MPRPAPPTFADACERILRDPGGEHSLYTTLAPVFDRLTDEERVKGDFEAVQAFAPESGNALELGCGVGALLSHLSKRYDRAFGVDAHHELLRFTHHRAPAADVARADPLDPPTDLQFGAVVAMAGPAASPAVADPAELIQTAAERLTEDGTLLYRAVTDGDVIRAGVESVGVFTGSGYRLERSVTDFPTGAGIDLRMGYRATDVAEGESATTSETITVPVHDADAMRAAADEAGFGDVRLLDAGGTTLLVARA</sequence>
<dbReference type="InterPro" id="IPR029063">
    <property type="entry name" value="SAM-dependent_MTases_sf"/>
</dbReference>
<dbReference type="Pfam" id="PF13649">
    <property type="entry name" value="Methyltransf_25"/>
    <property type="match status" value="1"/>
</dbReference>
<gene>
    <name evidence="2" type="ORF">J2753_002159</name>
</gene>
<dbReference type="InterPro" id="IPR041698">
    <property type="entry name" value="Methyltransf_25"/>
</dbReference>
<keyword evidence="3" id="KW-1185">Reference proteome</keyword>
<organism evidence="2 3">
    <name type="scientific">Halolamina salifodinae</name>
    <dbReference type="NCBI Taxonomy" id="1202767"/>
    <lineage>
        <taxon>Archaea</taxon>
        <taxon>Methanobacteriati</taxon>
        <taxon>Methanobacteriota</taxon>
        <taxon>Stenosarchaea group</taxon>
        <taxon>Halobacteria</taxon>
        <taxon>Halobacteriales</taxon>
        <taxon>Haloferacaceae</taxon>
    </lineage>
</organism>
<evidence type="ECO:0000313" key="2">
    <source>
        <dbReference type="EMBL" id="MBP1987658.1"/>
    </source>
</evidence>
<dbReference type="Proteomes" id="UP000823736">
    <property type="component" value="Unassembled WGS sequence"/>
</dbReference>
<protein>
    <submittedName>
        <fullName evidence="2">SAM-dependent methyltransferase</fullName>
    </submittedName>
</protein>
<dbReference type="Gene3D" id="3.40.50.150">
    <property type="entry name" value="Vaccinia Virus protein VP39"/>
    <property type="match status" value="1"/>
</dbReference>
<comment type="caution">
    <text evidence="2">The sequence shown here is derived from an EMBL/GenBank/DDBJ whole genome shotgun (WGS) entry which is preliminary data.</text>
</comment>
<dbReference type="SUPFAM" id="SSF53335">
    <property type="entry name" value="S-adenosyl-L-methionine-dependent methyltransferases"/>
    <property type="match status" value="1"/>
</dbReference>
<evidence type="ECO:0000259" key="1">
    <source>
        <dbReference type="Pfam" id="PF13649"/>
    </source>
</evidence>
<feature type="domain" description="Methyltransferase" evidence="1">
    <location>
        <begin position="61"/>
        <end position="150"/>
    </location>
</feature>
<reference evidence="2" key="1">
    <citation type="submission" date="2021-03" db="EMBL/GenBank/DDBJ databases">
        <title>Genomic Encyclopedia of Type Strains, Phase IV (KMG-IV): sequencing the most valuable type-strain genomes for metagenomic binning, comparative biology and taxonomic classification.</title>
        <authorList>
            <person name="Goeker M."/>
        </authorList>
    </citation>
    <scope>NUCLEOTIDE SEQUENCE</scope>
    <source>
        <strain evidence="2">DSM 26232</strain>
    </source>
</reference>
<dbReference type="CDD" id="cd02440">
    <property type="entry name" value="AdoMet_MTases"/>
    <property type="match status" value="1"/>
</dbReference>
<dbReference type="OrthoDB" id="307294at2157"/>
<name>A0A8T4H377_9EURY</name>